<reference evidence="2" key="2">
    <citation type="submission" date="2021-04" db="EMBL/GenBank/DDBJ databases">
        <authorList>
            <person name="Gilroy R."/>
        </authorList>
    </citation>
    <scope>NUCLEOTIDE SEQUENCE</scope>
    <source>
        <strain evidence="2">421</strain>
    </source>
</reference>
<dbReference type="PROSITE" id="PS51257">
    <property type="entry name" value="PROKAR_LIPOPROTEIN"/>
    <property type="match status" value="1"/>
</dbReference>
<dbReference type="EMBL" id="DXGE01000027">
    <property type="protein sequence ID" value="HIW86139.1"/>
    <property type="molecule type" value="Genomic_DNA"/>
</dbReference>
<evidence type="ECO:0000313" key="2">
    <source>
        <dbReference type="EMBL" id="HIW86139.1"/>
    </source>
</evidence>
<evidence type="ECO:0000313" key="3">
    <source>
        <dbReference type="Proteomes" id="UP000824205"/>
    </source>
</evidence>
<feature type="signal peptide" evidence="1">
    <location>
        <begin position="1"/>
        <end position="22"/>
    </location>
</feature>
<evidence type="ECO:0008006" key="4">
    <source>
        <dbReference type="Google" id="ProtNLM"/>
    </source>
</evidence>
<dbReference type="AlphaFoldDB" id="A0A9D1RED4"/>
<keyword evidence="1" id="KW-0732">Signal</keyword>
<gene>
    <name evidence="2" type="ORF">IAA48_06535</name>
</gene>
<sequence length="133" mass="14027">MKKTILAAFCAALLALVFSACAASQPAESSGMYSSAITEWPQNEYTAAIPEPQTGTPVSETVNGAIYGVALSGVSRQDCYAYLALLEENGFESAFPGEENEVSGGWIYTNANTSVTIAHSGNDMQIGITFEQL</sequence>
<protein>
    <recommendedName>
        <fullName evidence="4">Lipoprotein</fullName>
    </recommendedName>
</protein>
<proteinExistence type="predicted"/>
<feature type="chain" id="PRO_5039366748" description="Lipoprotein" evidence="1">
    <location>
        <begin position="23"/>
        <end position="133"/>
    </location>
</feature>
<dbReference type="Proteomes" id="UP000824205">
    <property type="component" value="Unassembled WGS sequence"/>
</dbReference>
<organism evidence="2 3">
    <name type="scientific">Candidatus Eubacterium faecipullorum</name>
    <dbReference type="NCBI Taxonomy" id="2838571"/>
    <lineage>
        <taxon>Bacteria</taxon>
        <taxon>Bacillati</taxon>
        <taxon>Bacillota</taxon>
        <taxon>Clostridia</taxon>
        <taxon>Eubacteriales</taxon>
        <taxon>Eubacteriaceae</taxon>
        <taxon>Eubacterium</taxon>
    </lineage>
</organism>
<reference evidence="2" key="1">
    <citation type="journal article" date="2021" name="PeerJ">
        <title>Extensive microbial diversity within the chicken gut microbiome revealed by metagenomics and culture.</title>
        <authorList>
            <person name="Gilroy R."/>
            <person name="Ravi A."/>
            <person name="Getino M."/>
            <person name="Pursley I."/>
            <person name="Horton D.L."/>
            <person name="Alikhan N.F."/>
            <person name="Baker D."/>
            <person name="Gharbi K."/>
            <person name="Hall N."/>
            <person name="Watson M."/>
            <person name="Adriaenssens E.M."/>
            <person name="Foster-Nyarko E."/>
            <person name="Jarju S."/>
            <person name="Secka A."/>
            <person name="Antonio M."/>
            <person name="Oren A."/>
            <person name="Chaudhuri R.R."/>
            <person name="La Ragione R."/>
            <person name="Hildebrand F."/>
            <person name="Pallen M.J."/>
        </authorList>
    </citation>
    <scope>NUCLEOTIDE SEQUENCE</scope>
    <source>
        <strain evidence="2">421</strain>
    </source>
</reference>
<evidence type="ECO:0000256" key="1">
    <source>
        <dbReference type="SAM" id="SignalP"/>
    </source>
</evidence>
<comment type="caution">
    <text evidence="2">The sequence shown here is derived from an EMBL/GenBank/DDBJ whole genome shotgun (WGS) entry which is preliminary data.</text>
</comment>
<name>A0A9D1RED4_9FIRM</name>
<accession>A0A9D1RED4</accession>